<dbReference type="GO" id="GO:0006281">
    <property type="term" value="P:DNA repair"/>
    <property type="evidence" value="ECO:0007669"/>
    <property type="project" value="InterPro"/>
</dbReference>
<dbReference type="Proteomes" id="UP000184041">
    <property type="component" value="Unassembled WGS sequence"/>
</dbReference>
<keyword evidence="4" id="KW-1185">Reference proteome</keyword>
<dbReference type="InterPro" id="IPR010994">
    <property type="entry name" value="RuvA_2-like"/>
</dbReference>
<protein>
    <submittedName>
        <fullName evidence="3">ComEA protein</fullName>
    </submittedName>
</protein>
<accession>A0A1M4ZFU3</accession>
<dbReference type="Gene3D" id="1.10.150.320">
    <property type="entry name" value="Photosystem II 12 kDa extrinsic protein"/>
    <property type="match status" value="1"/>
</dbReference>
<gene>
    <name evidence="3" type="ORF">SAMN05443144_10619</name>
</gene>
<dbReference type="NCBIfam" id="TIGR00426">
    <property type="entry name" value="competence protein ComEA helix-hairpin-helix repeat region"/>
    <property type="match status" value="1"/>
</dbReference>
<evidence type="ECO:0000256" key="1">
    <source>
        <dbReference type="SAM" id="MobiDB-lite"/>
    </source>
</evidence>
<evidence type="ECO:0000259" key="2">
    <source>
        <dbReference type="SMART" id="SM00278"/>
    </source>
</evidence>
<dbReference type="PANTHER" id="PTHR21180:SF32">
    <property type="entry name" value="ENDONUCLEASE_EXONUCLEASE_PHOSPHATASE FAMILY DOMAIN-CONTAINING PROTEIN 1"/>
    <property type="match status" value="1"/>
</dbReference>
<dbReference type="InterPro" id="IPR004509">
    <property type="entry name" value="Competence_ComEA_HhH"/>
</dbReference>
<dbReference type="Pfam" id="PF12836">
    <property type="entry name" value="HHH_3"/>
    <property type="match status" value="1"/>
</dbReference>
<dbReference type="GO" id="GO:0003677">
    <property type="term" value="F:DNA binding"/>
    <property type="evidence" value="ECO:0007669"/>
    <property type="project" value="InterPro"/>
</dbReference>
<proteinExistence type="predicted"/>
<organism evidence="3 4">
    <name type="scientific">Fodinibius roseus</name>
    <dbReference type="NCBI Taxonomy" id="1194090"/>
    <lineage>
        <taxon>Bacteria</taxon>
        <taxon>Pseudomonadati</taxon>
        <taxon>Balneolota</taxon>
        <taxon>Balneolia</taxon>
        <taxon>Balneolales</taxon>
        <taxon>Balneolaceae</taxon>
        <taxon>Fodinibius</taxon>
    </lineage>
</organism>
<feature type="region of interest" description="Disordered" evidence="1">
    <location>
        <begin position="85"/>
        <end position="110"/>
    </location>
</feature>
<dbReference type="SUPFAM" id="SSF47781">
    <property type="entry name" value="RuvA domain 2-like"/>
    <property type="match status" value="1"/>
</dbReference>
<evidence type="ECO:0000313" key="4">
    <source>
        <dbReference type="Proteomes" id="UP000184041"/>
    </source>
</evidence>
<name>A0A1M4ZFU3_9BACT</name>
<dbReference type="InterPro" id="IPR003583">
    <property type="entry name" value="Hlx-hairpin-Hlx_DNA-bd_motif"/>
</dbReference>
<reference evidence="3 4" key="1">
    <citation type="submission" date="2016-11" db="EMBL/GenBank/DDBJ databases">
        <authorList>
            <person name="Jaros S."/>
            <person name="Januszkiewicz K."/>
            <person name="Wedrychowicz H."/>
        </authorList>
    </citation>
    <scope>NUCLEOTIDE SEQUENCE [LARGE SCALE GENOMIC DNA]</scope>
    <source>
        <strain evidence="3 4">DSM 21986</strain>
    </source>
</reference>
<dbReference type="STRING" id="1194090.SAMN05443144_10619"/>
<sequence length="182" mass="20319">MMKRKLFFWLEKLKITPAERKTVAGLLVVLSALAIGNLVLAPPKPFDGDRYEALEKQFRERTARLAAEREKRMKRYFPPAGSKVGLAAAADTADRDTTSEVAADSTGQTVKKPREELVNVNQAGSERLQILPGIGPAYAKRIIQYRRKNGNFVSADELKKIKGIGEKRLEKLKPFIKLKASP</sequence>
<dbReference type="PANTHER" id="PTHR21180">
    <property type="entry name" value="ENDONUCLEASE/EXONUCLEASE/PHOSPHATASE FAMILY DOMAIN-CONTAINING PROTEIN 1"/>
    <property type="match status" value="1"/>
</dbReference>
<dbReference type="InterPro" id="IPR051675">
    <property type="entry name" value="Endo/Exo/Phosphatase_dom_1"/>
</dbReference>
<feature type="domain" description="Helix-hairpin-helix DNA-binding motif class 1" evidence="2">
    <location>
        <begin position="156"/>
        <end position="175"/>
    </location>
</feature>
<dbReference type="EMBL" id="FQUS01000006">
    <property type="protein sequence ID" value="SHF16881.1"/>
    <property type="molecule type" value="Genomic_DNA"/>
</dbReference>
<dbReference type="SMART" id="SM00278">
    <property type="entry name" value="HhH1"/>
    <property type="match status" value="2"/>
</dbReference>
<evidence type="ECO:0000313" key="3">
    <source>
        <dbReference type="EMBL" id="SHF16881.1"/>
    </source>
</evidence>
<feature type="domain" description="Helix-hairpin-helix DNA-binding motif class 1" evidence="2">
    <location>
        <begin position="126"/>
        <end position="145"/>
    </location>
</feature>
<dbReference type="AlphaFoldDB" id="A0A1M4ZFU3"/>